<feature type="signal peptide" evidence="1">
    <location>
        <begin position="1"/>
        <end position="24"/>
    </location>
</feature>
<organism evidence="2 3">
    <name type="scientific">Psychromonas arctica</name>
    <dbReference type="NCBI Taxonomy" id="168275"/>
    <lineage>
        <taxon>Bacteria</taxon>
        <taxon>Pseudomonadati</taxon>
        <taxon>Pseudomonadota</taxon>
        <taxon>Gammaproteobacteria</taxon>
        <taxon>Alteromonadales</taxon>
        <taxon>Psychromonadaceae</taxon>
        <taxon>Psychromonas</taxon>
    </lineage>
</organism>
<name>A0ABU9HDV6_9GAMM</name>
<reference evidence="2 3" key="1">
    <citation type="submission" date="2024-02" db="EMBL/GenBank/DDBJ databases">
        <title>Bacteria isolated from the canopy kelp, Nereocystis luetkeana.</title>
        <authorList>
            <person name="Pfister C.A."/>
            <person name="Younker I.T."/>
            <person name="Light S.H."/>
        </authorList>
    </citation>
    <scope>NUCLEOTIDE SEQUENCE [LARGE SCALE GENOMIC DNA]</scope>
    <source>
        <strain evidence="2 3">TI.2.07</strain>
    </source>
</reference>
<feature type="chain" id="PRO_5046159838" description="Outer membrane protein beta-barrel domain-containing protein" evidence="1">
    <location>
        <begin position="25"/>
        <end position="190"/>
    </location>
</feature>
<evidence type="ECO:0000313" key="3">
    <source>
        <dbReference type="Proteomes" id="UP001366060"/>
    </source>
</evidence>
<proteinExistence type="predicted"/>
<keyword evidence="1" id="KW-0732">Signal</keyword>
<evidence type="ECO:0008006" key="4">
    <source>
        <dbReference type="Google" id="ProtNLM"/>
    </source>
</evidence>
<dbReference type="EMBL" id="JBAKBA010000033">
    <property type="protein sequence ID" value="MEL0660087.1"/>
    <property type="molecule type" value="Genomic_DNA"/>
</dbReference>
<evidence type="ECO:0000256" key="1">
    <source>
        <dbReference type="SAM" id="SignalP"/>
    </source>
</evidence>
<sequence length="190" mass="21782">MRGLPVLRLFVFILLSSSIVSSFAKDIPKNQLQMDYQNSLNGNDFFDYPFLTVYQIPDATYQYLNSAFSRFYRSVSFNTSIKDSTFVKSNQYEIISIPFIEANSHYFQFELFGKLSDSEYNVRSEMTKNNVLYQYNENSEVLDIYNSTLALGAGISFQTTPFSKVKVLFSNESLPGYGNSQALIGFESQF</sequence>
<protein>
    <recommendedName>
        <fullName evidence="4">Outer membrane protein beta-barrel domain-containing protein</fullName>
    </recommendedName>
</protein>
<accession>A0ABU9HDV6</accession>
<dbReference type="Proteomes" id="UP001366060">
    <property type="component" value="Unassembled WGS sequence"/>
</dbReference>
<dbReference type="RefSeq" id="WP_341628577.1">
    <property type="nucleotide sequence ID" value="NZ_JBAKBA010000033.1"/>
</dbReference>
<gene>
    <name evidence="2" type="ORF">V6255_13175</name>
</gene>
<comment type="caution">
    <text evidence="2">The sequence shown here is derived from an EMBL/GenBank/DDBJ whole genome shotgun (WGS) entry which is preliminary data.</text>
</comment>
<evidence type="ECO:0000313" key="2">
    <source>
        <dbReference type="EMBL" id="MEL0660087.1"/>
    </source>
</evidence>
<keyword evidence="3" id="KW-1185">Reference proteome</keyword>